<feature type="compositionally biased region" description="Basic residues" evidence="1">
    <location>
        <begin position="561"/>
        <end position="570"/>
    </location>
</feature>
<dbReference type="EMBL" id="JAJJHW010000014">
    <property type="protein sequence ID" value="KAH8388298.1"/>
    <property type="molecule type" value="Genomic_DNA"/>
</dbReference>
<feature type="region of interest" description="Disordered" evidence="1">
    <location>
        <begin position="524"/>
        <end position="649"/>
    </location>
</feature>
<gene>
    <name evidence="2" type="ORF">KR093_003013</name>
</gene>
<evidence type="ECO:0000313" key="3">
    <source>
        <dbReference type="Proteomes" id="UP001200034"/>
    </source>
</evidence>
<keyword evidence="3" id="KW-1185">Reference proteome</keyword>
<name>A0AAD4PTC1_9MUSC</name>
<reference evidence="2" key="1">
    <citation type="journal article" date="2021" name="Mol. Ecol. Resour.">
        <title>Phylogenomic analyses of the genus Drosophila reveals genomic signals of climate adaptation.</title>
        <authorList>
            <person name="Li F."/>
            <person name="Rane R.V."/>
            <person name="Luria V."/>
            <person name="Xiong Z."/>
            <person name="Chen J."/>
            <person name="Li Z."/>
            <person name="Catullo R.A."/>
            <person name="Griffin P.C."/>
            <person name="Schiffer M."/>
            <person name="Pearce S."/>
            <person name="Lee S.F."/>
            <person name="McElroy K."/>
            <person name="Stocker A."/>
            <person name="Shirriffs J."/>
            <person name="Cockerell F."/>
            <person name="Coppin C."/>
            <person name="Sgro C.M."/>
            <person name="Karger A."/>
            <person name="Cain J.W."/>
            <person name="Weber J.A."/>
            <person name="Santpere G."/>
            <person name="Kirschner M.W."/>
            <person name="Hoffmann A.A."/>
            <person name="Oakeshott J.G."/>
            <person name="Zhang G."/>
        </authorList>
    </citation>
    <scope>NUCLEOTIDE SEQUENCE</scope>
    <source>
        <strain evidence="2">BGI-SZ-2011g</strain>
    </source>
</reference>
<organism evidence="2 3">
    <name type="scientific">Drosophila rubida</name>
    <dbReference type="NCBI Taxonomy" id="30044"/>
    <lineage>
        <taxon>Eukaryota</taxon>
        <taxon>Metazoa</taxon>
        <taxon>Ecdysozoa</taxon>
        <taxon>Arthropoda</taxon>
        <taxon>Hexapoda</taxon>
        <taxon>Insecta</taxon>
        <taxon>Pterygota</taxon>
        <taxon>Neoptera</taxon>
        <taxon>Endopterygota</taxon>
        <taxon>Diptera</taxon>
        <taxon>Brachycera</taxon>
        <taxon>Muscomorpha</taxon>
        <taxon>Ephydroidea</taxon>
        <taxon>Drosophilidae</taxon>
        <taxon>Drosophila</taxon>
    </lineage>
</organism>
<dbReference type="AlphaFoldDB" id="A0AAD4PTC1"/>
<evidence type="ECO:0000313" key="2">
    <source>
        <dbReference type="EMBL" id="KAH8388298.1"/>
    </source>
</evidence>
<accession>A0AAD4PTC1</accession>
<sequence length="886" mass="100315">KMSFALDAESLERLTFERSKIWSNILKNYEGIENGEALDVQAFDELFAHDDDTDEEESMNEYEEAEEDEVEDDINNTTQCMTKAELTQVVNSGSNKQILDQTIPIVEGHLRKWKEAGLDRILNTFDAHKIEEHVGGWMRRNNSCYSDKTLSPPTASTSKSYYKRYYQSADLNDSDEETAHYIRNSCKRSASKCKSPRTSVKMYRTLSSKRTNLRAKYACQLSEEQHHHHMQTLLQRRKELQRRQRERELIFHTSPRHYSCSMVHKRRDVSRLLPASSSSEDEMYQHSLCDCASCTAKSAFSKSVAHPYYSAYRRKGHSRSLRDYHHHREPRFELESRSFSSNVYCKRNMRHQLQRQHAFEQDRRPRLIENECGCCNNERLCSKVVHLANSSTEDWVVENKSSPDALPFETPKKSSMSATRPKATLKMSATRSKVSTKAKSRAVEEDVEFELTQPTFSSNSNASNKTKMTADDELVFEQPKTIYTNSTKAKLKPVEELEFEQQKPTCSTTKSKTKAAVTFSQVDVVPSTPKSSTKPRTQKSTKKEALTTEDIAGSFVSPPKSMRKQKVRSTSKKEKPGTSVPTTPVNHNETTKALYTIDEVPIMPEKPNPKDKTAKASKQKKPSTQTTKKGTKTSRAVKKQNTQHEDELSELDEELKRALVLSKETYAKESVKLEQRAIDEVKTESPQLPEQSMFNNHSVACNSTALTNDTACNRALKPQKTANPLCVFDSKICIDLCSPESSRPVSEADNDCTMVTSTTTGCETVAADVAAASERPQLKISKKGVLLYEPQKSNLNNSTANFTLSERVLSPIIGSRKARRFFKYYTGNCSFDSRYYVYYCPPSKLLAALSSDSKSIDLDSSSTSDCEDDLEIIASLGVIHTEIGDD</sequence>
<feature type="compositionally biased region" description="Polar residues" evidence="1">
    <location>
        <begin position="579"/>
        <end position="593"/>
    </location>
</feature>
<feature type="non-terminal residue" evidence="2">
    <location>
        <position position="1"/>
    </location>
</feature>
<feature type="compositionally biased region" description="Basic residues" evidence="1">
    <location>
        <begin position="629"/>
        <end position="638"/>
    </location>
</feature>
<protein>
    <submittedName>
        <fullName evidence="2">Uncharacterized protein</fullName>
    </submittedName>
</protein>
<evidence type="ECO:0000256" key="1">
    <source>
        <dbReference type="SAM" id="MobiDB-lite"/>
    </source>
</evidence>
<comment type="caution">
    <text evidence="2">The sequence shown here is derived from an EMBL/GenBank/DDBJ whole genome shotgun (WGS) entry which is preliminary data.</text>
</comment>
<feature type="region of interest" description="Disordered" evidence="1">
    <location>
        <begin position="401"/>
        <end position="439"/>
    </location>
</feature>
<dbReference type="Proteomes" id="UP001200034">
    <property type="component" value="Unassembled WGS sequence"/>
</dbReference>
<proteinExistence type="predicted"/>